<evidence type="ECO:0000313" key="3">
    <source>
        <dbReference type="Proteomes" id="UP000831684"/>
    </source>
</evidence>
<dbReference type="AlphaFoldDB" id="A0A9E6ZWZ3"/>
<evidence type="ECO:0000256" key="1">
    <source>
        <dbReference type="SAM" id="MobiDB-lite"/>
    </source>
</evidence>
<dbReference type="Proteomes" id="UP000831684">
    <property type="component" value="Chromosome"/>
</dbReference>
<proteinExistence type="predicted"/>
<dbReference type="EMBL" id="CP083239">
    <property type="protein sequence ID" value="UOK71537.1"/>
    <property type="molecule type" value="Genomic_DNA"/>
</dbReference>
<feature type="compositionally biased region" description="Basic and acidic residues" evidence="1">
    <location>
        <begin position="15"/>
        <end position="29"/>
    </location>
</feature>
<gene>
    <name evidence="2" type="ORF">K9D25_02085</name>
</gene>
<name>A0A9E6ZWZ3_9HYPH</name>
<sequence length="238" mass="26374">MAPALVDMGNEDAGDVERQRRIAPFERQVDVLSAPEGERPPIGRGDQTGVHGRGEHEIGGEDRIDDIGQCLFRRRDRGAHHHIAARGGAKSLIVARVMEMRDAKGFSAQRLQLSRAVKRGKEKRRVALRHIGAKLEFGGAQRPSYGANLGRWPVCLRQTTGFAHAASPEHDRAFPGGVRRDEDVVDHAADDVDAGRAGPMVEEEVRYQVFRNIIAEILRIFAEKPITDARFIGRHCAK</sequence>
<protein>
    <submittedName>
        <fullName evidence="2">Uncharacterized protein</fullName>
    </submittedName>
</protein>
<feature type="compositionally biased region" description="Basic and acidic residues" evidence="1">
    <location>
        <begin position="52"/>
        <end position="61"/>
    </location>
</feature>
<dbReference type="KEGG" id="apol:K9D25_02085"/>
<accession>A0A9E6ZWZ3</accession>
<evidence type="ECO:0000313" key="2">
    <source>
        <dbReference type="EMBL" id="UOK71537.1"/>
    </source>
</evidence>
<organism evidence="2 3">
    <name type="scientific">Ancylobacter polymorphus</name>
    <dbReference type="NCBI Taxonomy" id="223390"/>
    <lineage>
        <taxon>Bacteria</taxon>
        <taxon>Pseudomonadati</taxon>
        <taxon>Pseudomonadota</taxon>
        <taxon>Alphaproteobacteria</taxon>
        <taxon>Hyphomicrobiales</taxon>
        <taxon>Xanthobacteraceae</taxon>
        <taxon>Ancylobacter</taxon>
    </lineage>
</organism>
<dbReference type="RefSeq" id="WP_244378777.1">
    <property type="nucleotide sequence ID" value="NZ_CP083239.1"/>
</dbReference>
<reference evidence="2" key="1">
    <citation type="submission" date="2021-09" db="EMBL/GenBank/DDBJ databases">
        <title>Network and meta-omics reveal the key degrader and cooperation patterns in an efficient 1,4-dioxane-degrading microbial community.</title>
        <authorList>
            <person name="Dai C."/>
        </authorList>
    </citation>
    <scope>NUCLEOTIDE SEQUENCE</scope>
    <source>
        <strain evidence="2">ZM13</strain>
    </source>
</reference>
<feature type="region of interest" description="Disordered" evidence="1">
    <location>
        <begin position="1"/>
        <end position="61"/>
    </location>
</feature>